<dbReference type="PANTHER" id="PTHR24250:SF50">
    <property type="entry name" value="PEPTIDASE S1 DOMAIN-CONTAINING PROTEIN"/>
    <property type="match status" value="1"/>
</dbReference>
<dbReference type="PANTHER" id="PTHR24250">
    <property type="entry name" value="CHYMOTRYPSIN-RELATED"/>
    <property type="match status" value="1"/>
</dbReference>
<dbReference type="InterPro" id="IPR009003">
    <property type="entry name" value="Peptidase_S1_PA"/>
</dbReference>
<dbReference type="GO" id="GO:0004252">
    <property type="term" value="F:serine-type endopeptidase activity"/>
    <property type="evidence" value="ECO:0007669"/>
    <property type="project" value="InterPro"/>
</dbReference>
<sequence>MKLAITVVALLVASLALVRAGVPGVRVVNGETATLGQFPYQARLTVNLADDKRALCGGSLLSDEWVLTAAHCVQGAKSLEVHLGAVDFNDDTDDGRLVLLSERFFHHEKYNPLFVVNDVALVQLPEKVKFSERVQPVALPTGNDDFSGRPVVVSGWGLMENGGDVAQKLQFAKLKVITNSECAKTFGPLLVKKSTVCARGDEKESPCNGDSGGPLVLADEKTLVGVVSFGHATGCERGLPAAFARVTAFRDWVNKKTGL</sequence>
<dbReference type="InterPro" id="IPR033116">
    <property type="entry name" value="TRYPSIN_SER"/>
</dbReference>
<reference evidence="10" key="2">
    <citation type="submission" date="2020-05" db="UniProtKB">
        <authorList>
            <consortium name="EnsemblMetazoa"/>
        </authorList>
    </citation>
    <scope>IDENTIFICATION</scope>
</reference>
<keyword evidence="2 6" id="KW-0378">Hydrolase</keyword>
<dbReference type="PROSITE" id="PS00135">
    <property type="entry name" value="TRYPSIN_SER"/>
    <property type="match status" value="1"/>
</dbReference>
<dbReference type="STRING" id="74873.A0A084WEF9"/>
<dbReference type="SMR" id="A0A084WEF9"/>
<dbReference type="GO" id="GO:0006508">
    <property type="term" value="P:proteolysis"/>
    <property type="evidence" value="ECO:0007669"/>
    <property type="project" value="UniProtKB-KW"/>
</dbReference>
<dbReference type="PRINTS" id="PR00722">
    <property type="entry name" value="CHYMOTRYPSIN"/>
</dbReference>
<dbReference type="PROSITE" id="PS00134">
    <property type="entry name" value="TRYPSIN_HIS"/>
    <property type="match status" value="1"/>
</dbReference>
<dbReference type="EMBL" id="KE525341">
    <property type="protein sequence ID" value="KFB48603.1"/>
    <property type="molecule type" value="Genomic_DNA"/>
</dbReference>
<dbReference type="SUPFAM" id="SSF50494">
    <property type="entry name" value="Trypsin-like serine proteases"/>
    <property type="match status" value="1"/>
</dbReference>
<dbReference type="OrthoDB" id="5565075at2759"/>
<keyword evidence="11" id="KW-1185">Reference proteome</keyword>
<dbReference type="Proteomes" id="UP000030765">
    <property type="component" value="Unassembled WGS sequence"/>
</dbReference>
<dbReference type="PROSITE" id="PS50240">
    <property type="entry name" value="TRYPSIN_DOM"/>
    <property type="match status" value="1"/>
</dbReference>
<proteinExistence type="inferred from homology"/>
<dbReference type="InterPro" id="IPR001314">
    <property type="entry name" value="Peptidase_S1A"/>
</dbReference>
<dbReference type="Pfam" id="PF00089">
    <property type="entry name" value="Trypsin"/>
    <property type="match status" value="1"/>
</dbReference>
<feature type="domain" description="Peptidase S1" evidence="8">
    <location>
        <begin position="27"/>
        <end position="258"/>
    </location>
</feature>
<evidence type="ECO:0000313" key="11">
    <source>
        <dbReference type="Proteomes" id="UP000030765"/>
    </source>
</evidence>
<dbReference type="VEuPathDB" id="VectorBase:ASIC016591"/>
<evidence type="ECO:0000313" key="10">
    <source>
        <dbReference type="EnsemblMetazoa" id="ASIC016591-PA"/>
    </source>
</evidence>
<dbReference type="VEuPathDB" id="VectorBase:ASIS022445"/>
<dbReference type="InterPro" id="IPR043504">
    <property type="entry name" value="Peptidase_S1_PA_chymotrypsin"/>
</dbReference>
<evidence type="ECO:0000313" key="9">
    <source>
        <dbReference type="EMBL" id="KFB48603.1"/>
    </source>
</evidence>
<protein>
    <submittedName>
        <fullName evidence="10">Peptidase S1 domain-containing protein</fullName>
    </submittedName>
</protein>
<dbReference type="SMART" id="SM00020">
    <property type="entry name" value="Tryp_SPc"/>
    <property type="match status" value="1"/>
</dbReference>
<gene>
    <name evidence="9" type="ORF">ZHAS_00016591</name>
</gene>
<evidence type="ECO:0000256" key="7">
    <source>
        <dbReference type="SAM" id="SignalP"/>
    </source>
</evidence>
<keyword evidence="1 6" id="KW-0645">Protease</keyword>
<evidence type="ECO:0000256" key="3">
    <source>
        <dbReference type="ARBA" id="ARBA00022825"/>
    </source>
</evidence>
<dbReference type="FunFam" id="2.40.10.10:FF:000034">
    <property type="entry name" value="Eupolytin"/>
    <property type="match status" value="1"/>
</dbReference>
<keyword evidence="4" id="KW-1015">Disulfide bond</keyword>
<dbReference type="AlphaFoldDB" id="A0A084WEF9"/>
<reference evidence="9 11" key="1">
    <citation type="journal article" date="2014" name="BMC Genomics">
        <title>Genome sequence of Anopheles sinensis provides insight into genetics basis of mosquito competence for malaria parasites.</title>
        <authorList>
            <person name="Zhou D."/>
            <person name="Zhang D."/>
            <person name="Ding G."/>
            <person name="Shi L."/>
            <person name="Hou Q."/>
            <person name="Ye Y."/>
            <person name="Xu Y."/>
            <person name="Zhou H."/>
            <person name="Xiong C."/>
            <person name="Li S."/>
            <person name="Yu J."/>
            <person name="Hong S."/>
            <person name="Yu X."/>
            <person name="Zou P."/>
            <person name="Chen C."/>
            <person name="Chang X."/>
            <person name="Wang W."/>
            <person name="Lv Y."/>
            <person name="Sun Y."/>
            <person name="Ma L."/>
            <person name="Shen B."/>
            <person name="Zhu C."/>
        </authorList>
    </citation>
    <scope>NUCLEOTIDE SEQUENCE [LARGE SCALE GENOMIC DNA]</scope>
</reference>
<evidence type="ECO:0000259" key="8">
    <source>
        <dbReference type="PROSITE" id="PS50240"/>
    </source>
</evidence>
<evidence type="ECO:0000256" key="1">
    <source>
        <dbReference type="ARBA" id="ARBA00022670"/>
    </source>
</evidence>
<evidence type="ECO:0000256" key="5">
    <source>
        <dbReference type="ARBA" id="ARBA00024195"/>
    </source>
</evidence>
<dbReference type="CDD" id="cd00190">
    <property type="entry name" value="Tryp_SPc"/>
    <property type="match status" value="1"/>
</dbReference>
<organism evidence="9">
    <name type="scientific">Anopheles sinensis</name>
    <name type="common">Mosquito</name>
    <dbReference type="NCBI Taxonomy" id="74873"/>
    <lineage>
        <taxon>Eukaryota</taxon>
        <taxon>Metazoa</taxon>
        <taxon>Ecdysozoa</taxon>
        <taxon>Arthropoda</taxon>
        <taxon>Hexapoda</taxon>
        <taxon>Insecta</taxon>
        <taxon>Pterygota</taxon>
        <taxon>Neoptera</taxon>
        <taxon>Endopterygota</taxon>
        <taxon>Diptera</taxon>
        <taxon>Nematocera</taxon>
        <taxon>Culicoidea</taxon>
        <taxon>Culicidae</taxon>
        <taxon>Anophelinae</taxon>
        <taxon>Anopheles</taxon>
    </lineage>
</organism>
<dbReference type="InterPro" id="IPR001254">
    <property type="entry name" value="Trypsin_dom"/>
</dbReference>
<feature type="chain" id="PRO_5001784748" evidence="7">
    <location>
        <begin position="21"/>
        <end position="259"/>
    </location>
</feature>
<evidence type="ECO:0000256" key="4">
    <source>
        <dbReference type="ARBA" id="ARBA00023157"/>
    </source>
</evidence>
<dbReference type="InterPro" id="IPR018114">
    <property type="entry name" value="TRYPSIN_HIS"/>
</dbReference>
<name>A0A084WEF9_ANOSI</name>
<comment type="similarity">
    <text evidence="5">Belongs to the peptidase S1 family. CLIP subfamily.</text>
</comment>
<evidence type="ECO:0000256" key="2">
    <source>
        <dbReference type="ARBA" id="ARBA00022801"/>
    </source>
</evidence>
<dbReference type="OMA" id="GHATGCE"/>
<evidence type="ECO:0000256" key="6">
    <source>
        <dbReference type="RuleBase" id="RU363034"/>
    </source>
</evidence>
<keyword evidence="7" id="KW-0732">Signal</keyword>
<keyword evidence="3 6" id="KW-0720">Serine protease</keyword>
<dbReference type="EMBL" id="ATLV01023212">
    <property type="status" value="NOT_ANNOTATED_CDS"/>
    <property type="molecule type" value="Genomic_DNA"/>
</dbReference>
<accession>A0A084WEF9</accession>
<dbReference type="EnsemblMetazoa" id="ASIC016591-RA">
    <property type="protein sequence ID" value="ASIC016591-PA"/>
    <property type="gene ID" value="ASIC016591"/>
</dbReference>
<dbReference type="Gene3D" id="2.40.10.10">
    <property type="entry name" value="Trypsin-like serine proteases"/>
    <property type="match status" value="1"/>
</dbReference>
<feature type="signal peptide" evidence="7">
    <location>
        <begin position="1"/>
        <end position="20"/>
    </location>
</feature>